<organism evidence="3 4">
    <name type="scientific">Coniochaeta ligniaria NRRL 30616</name>
    <dbReference type="NCBI Taxonomy" id="1408157"/>
    <lineage>
        <taxon>Eukaryota</taxon>
        <taxon>Fungi</taxon>
        <taxon>Dikarya</taxon>
        <taxon>Ascomycota</taxon>
        <taxon>Pezizomycotina</taxon>
        <taxon>Sordariomycetes</taxon>
        <taxon>Sordariomycetidae</taxon>
        <taxon>Coniochaetales</taxon>
        <taxon>Coniochaetaceae</taxon>
        <taxon>Coniochaeta</taxon>
    </lineage>
</organism>
<sequence>MKSDTFNHADIYDVIIVGAGISGINIAHHLKTKLPDLTYAILEGRNSIGGTWDFFRYPGLRSDTDLFTFGYSWNLWTEKRIIADGDSIKRYLWTTAEKDGIDKHIRLQHHVHSANWISRNQLWDVITQTPSGTVSFHARFVVLGTGYYDYKEPLPAVIPGLDQKFKGAIVHPQFWPEDLDYTGKDIVIIGSGATAITLLPSLARRAGHVTMLQRSPAYIIPEDNSTGQSLVYKMLPVAWSSKLWRLFFMWRTLLLFHFCRIFPRWARSQLLKGVANQLPPDVPMNPHFEPTYRPWDQRPCFTPNADFFEPMRQGKAAVVTGRIQTVTESAIILDSGEHLTADIIVTATGIKLSLGGHIKFNIDGTHVDLADRYAWNAALLQNIPNMAFVIGYVNASWTLGAEVTAHRICRLLKHMQNRGYTVAIPRMPVNLRVRPSMLWNLDATYAKEAARSMPICGDSGPWVGRTNYFRDLWSAQHGDISKHVEFLTEEDQ</sequence>
<evidence type="ECO:0000256" key="2">
    <source>
        <dbReference type="ARBA" id="ARBA00023033"/>
    </source>
</evidence>
<keyword evidence="2" id="KW-0560">Oxidoreductase</keyword>
<dbReference type="PANTHER" id="PTHR43872">
    <property type="entry name" value="MONOOXYGENASE, PUTATIVE (AFU_ORTHOLOGUE AFUA_8G02570)-RELATED"/>
    <property type="match status" value="1"/>
</dbReference>
<comment type="cofactor">
    <cofactor evidence="1">
        <name>FAD</name>
        <dbReference type="ChEBI" id="CHEBI:57692"/>
    </cofactor>
</comment>
<dbReference type="InterPro" id="IPR051820">
    <property type="entry name" value="FAD-binding_MO"/>
</dbReference>
<dbReference type="InterPro" id="IPR036188">
    <property type="entry name" value="FAD/NAD-bd_sf"/>
</dbReference>
<dbReference type="OrthoDB" id="66881at2759"/>
<dbReference type="Pfam" id="PF13738">
    <property type="entry name" value="Pyr_redox_3"/>
    <property type="match status" value="1"/>
</dbReference>
<dbReference type="STRING" id="1408157.A0A1J7JQN8"/>
<evidence type="ECO:0000313" key="4">
    <source>
        <dbReference type="Proteomes" id="UP000182658"/>
    </source>
</evidence>
<dbReference type="GO" id="GO:0004497">
    <property type="term" value="F:monooxygenase activity"/>
    <property type="evidence" value="ECO:0007669"/>
    <property type="project" value="UniProtKB-KW"/>
</dbReference>
<name>A0A1J7JQN8_9PEZI</name>
<dbReference type="SUPFAM" id="SSF51905">
    <property type="entry name" value="FAD/NAD(P)-binding domain"/>
    <property type="match status" value="1"/>
</dbReference>
<dbReference type="AlphaFoldDB" id="A0A1J7JQN8"/>
<dbReference type="Gene3D" id="3.50.50.60">
    <property type="entry name" value="FAD/NAD(P)-binding domain"/>
    <property type="match status" value="3"/>
</dbReference>
<keyword evidence="4" id="KW-1185">Reference proteome</keyword>
<dbReference type="Proteomes" id="UP000182658">
    <property type="component" value="Unassembled WGS sequence"/>
</dbReference>
<evidence type="ECO:0000256" key="1">
    <source>
        <dbReference type="ARBA" id="ARBA00001974"/>
    </source>
</evidence>
<protein>
    <submittedName>
        <fullName evidence="3">FAD/NAD(P)-binding domain-containing protein</fullName>
    </submittedName>
</protein>
<proteinExistence type="predicted"/>
<reference evidence="3 4" key="1">
    <citation type="submission" date="2016-10" db="EMBL/GenBank/DDBJ databases">
        <title>Draft genome sequence of Coniochaeta ligniaria NRRL30616, a lignocellulolytic fungus for bioabatement of inhibitors in plant biomass hydrolysates.</title>
        <authorList>
            <consortium name="DOE Joint Genome Institute"/>
            <person name="Jimenez D.J."/>
            <person name="Hector R.E."/>
            <person name="Riley R."/>
            <person name="Sun H."/>
            <person name="Grigoriev I.V."/>
            <person name="Van Elsas J.D."/>
            <person name="Nichols N.N."/>
        </authorList>
    </citation>
    <scope>NUCLEOTIDE SEQUENCE [LARGE SCALE GENOMIC DNA]</scope>
    <source>
        <strain evidence="3 4">NRRL 30616</strain>
    </source>
</reference>
<accession>A0A1J7JQN8</accession>
<dbReference type="PANTHER" id="PTHR43872:SF1">
    <property type="entry name" value="MONOOXYGENASE, PUTATIVE (AFU_ORTHOLOGUE AFUA_8G02570)-RELATED"/>
    <property type="match status" value="1"/>
</dbReference>
<gene>
    <name evidence="3" type="ORF">CONLIGDRAFT_690416</name>
</gene>
<evidence type="ECO:0000313" key="3">
    <source>
        <dbReference type="EMBL" id="OIW35721.1"/>
    </source>
</evidence>
<dbReference type="InParanoid" id="A0A1J7JQN8"/>
<keyword evidence="2" id="KW-0503">Monooxygenase</keyword>
<dbReference type="EMBL" id="KV875093">
    <property type="protein sequence ID" value="OIW35721.1"/>
    <property type="molecule type" value="Genomic_DNA"/>
</dbReference>